<dbReference type="InterPro" id="IPR043325">
    <property type="entry name" value="LTSS"/>
</dbReference>
<keyword evidence="4" id="KW-0336">GPI-anchor</keyword>
<evidence type="ECO:0000313" key="13">
    <source>
        <dbReference type="EMBL" id="CAI9103256.1"/>
    </source>
</evidence>
<evidence type="ECO:0000256" key="7">
    <source>
        <dbReference type="ARBA" id="ARBA00023180"/>
    </source>
</evidence>
<proteinExistence type="inferred from homology"/>
<feature type="domain" description="Bifunctional inhibitor/plant lipid transfer protein/seed storage helical" evidence="12">
    <location>
        <begin position="34"/>
        <end position="111"/>
    </location>
</feature>
<dbReference type="InterPro" id="IPR016140">
    <property type="entry name" value="Bifunc_inhib/LTP/seed_store"/>
</dbReference>
<dbReference type="GO" id="GO:0098552">
    <property type="term" value="C:side of membrane"/>
    <property type="evidence" value="ECO:0007669"/>
    <property type="project" value="UniProtKB-KW"/>
</dbReference>
<sequence length="198" mass="20322">MATQHKFSFLMKLMILALVFQCSISATDKDKQECESSLVGLATCLPYVGGNAKAPTPDCCNGLKGVLKTNKKCLCLVIKDRNDPDLGLSINVTLALGLPAVCNAPANVSQCPALLHMDPNSPDAQVFFPGGHSSSSSISGSPAGSPIPGPTSSPGQAAASAPGPNAQSKSGSSRILMPWFGTGLGAVLTVFSLWTSTM</sequence>
<dbReference type="Proteomes" id="UP001161247">
    <property type="component" value="Chromosome 4"/>
</dbReference>
<evidence type="ECO:0000313" key="14">
    <source>
        <dbReference type="Proteomes" id="UP001161247"/>
    </source>
</evidence>
<keyword evidence="8" id="KW-0449">Lipoprotein</keyword>
<keyword evidence="6" id="KW-1015">Disulfide bond</keyword>
<organism evidence="13 14">
    <name type="scientific">Oldenlandia corymbosa var. corymbosa</name>
    <dbReference type="NCBI Taxonomy" id="529605"/>
    <lineage>
        <taxon>Eukaryota</taxon>
        <taxon>Viridiplantae</taxon>
        <taxon>Streptophyta</taxon>
        <taxon>Embryophyta</taxon>
        <taxon>Tracheophyta</taxon>
        <taxon>Spermatophyta</taxon>
        <taxon>Magnoliopsida</taxon>
        <taxon>eudicotyledons</taxon>
        <taxon>Gunneridae</taxon>
        <taxon>Pentapetalae</taxon>
        <taxon>asterids</taxon>
        <taxon>lamiids</taxon>
        <taxon>Gentianales</taxon>
        <taxon>Rubiaceae</taxon>
        <taxon>Rubioideae</taxon>
        <taxon>Spermacoceae</taxon>
        <taxon>Hedyotis-Oldenlandia complex</taxon>
        <taxon>Oldenlandia</taxon>
    </lineage>
</organism>
<dbReference type="CDD" id="cd00010">
    <property type="entry name" value="AAI_LTSS"/>
    <property type="match status" value="1"/>
</dbReference>
<evidence type="ECO:0000256" key="5">
    <source>
        <dbReference type="ARBA" id="ARBA00022729"/>
    </source>
</evidence>
<keyword evidence="5 11" id="KW-0732">Signal</keyword>
<keyword evidence="7" id="KW-0325">Glycoprotein</keyword>
<dbReference type="SUPFAM" id="SSF47699">
    <property type="entry name" value="Bifunctional inhibitor/lipid-transfer protein/seed storage 2S albumin"/>
    <property type="match status" value="1"/>
</dbReference>
<keyword evidence="3" id="KW-1003">Cell membrane</keyword>
<feature type="compositionally biased region" description="Low complexity" evidence="9">
    <location>
        <begin position="129"/>
        <end position="144"/>
    </location>
</feature>
<evidence type="ECO:0000256" key="9">
    <source>
        <dbReference type="SAM" id="MobiDB-lite"/>
    </source>
</evidence>
<feature type="signal peptide" evidence="11">
    <location>
        <begin position="1"/>
        <end position="26"/>
    </location>
</feature>
<accession>A0AAV1D5U6</accession>
<keyword evidence="10" id="KW-0472">Membrane</keyword>
<dbReference type="PANTHER" id="PTHR33044">
    <property type="entry name" value="BIFUNCTIONAL INHIBITOR/LIPID-TRANSFER PROTEIN/SEED STORAGE 2S ALBUMIN SUPERFAMILY PROTEIN-RELATED"/>
    <property type="match status" value="1"/>
</dbReference>
<dbReference type="Pfam" id="PF14368">
    <property type="entry name" value="LTP_2"/>
    <property type="match status" value="1"/>
</dbReference>
<dbReference type="InterPro" id="IPR036312">
    <property type="entry name" value="Bifun_inhib/LTP/seed_sf"/>
</dbReference>
<dbReference type="SMART" id="SM00499">
    <property type="entry name" value="AAI"/>
    <property type="match status" value="1"/>
</dbReference>
<dbReference type="EMBL" id="OX459121">
    <property type="protein sequence ID" value="CAI9103256.1"/>
    <property type="molecule type" value="Genomic_DNA"/>
</dbReference>
<feature type="region of interest" description="Disordered" evidence="9">
    <location>
        <begin position="125"/>
        <end position="172"/>
    </location>
</feature>
<dbReference type="AlphaFoldDB" id="A0AAV1D5U6"/>
<evidence type="ECO:0000256" key="11">
    <source>
        <dbReference type="SAM" id="SignalP"/>
    </source>
</evidence>
<evidence type="ECO:0000256" key="10">
    <source>
        <dbReference type="SAM" id="Phobius"/>
    </source>
</evidence>
<comment type="similarity">
    <text evidence="2">Belongs to the plant LTP family.</text>
</comment>
<feature type="chain" id="PRO_5043976317" evidence="11">
    <location>
        <begin position="27"/>
        <end position="198"/>
    </location>
</feature>
<evidence type="ECO:0000256" key="4">
    <source>
        <dbReference type="ARBA" id="ARBA00022622"/>
    </source>
</evidence>
<evidence type="ECO:0000256" key="1">
    <source>
        <dbReference type="ARBA" id="ARBA00004609"/>
    </source>
</evidence>
<dbReference type="GO" id="GO:0005886">
    <property type="term" value="C:plasma membrane"/>
    <property type="evidence" value="ECO:0007669"/>
    <property type="project" value="UniProtKB-SubCell"/>
</dbReference>
<feature type="transmembrane region" description="Helical" evidence="10">
    <location>
        <begin position="176"/>
        <end position="194"/>
    </location>
</feature>
<gene>
    <name evidence="13" type="ORF">OLC1_LOCUS12467</name>
</gene>
<keyword evidence="10" id="KW-1133">Transmembrane helix</keyword>
<feature type="compositionally biased region" description="Low complexity" evidence="9">
    <location>
        <begin position="152"/>
        <end position="168"/>
    </location>
</feature>
<protein>
    <submittedName>
        <fullName evidence="13">OLC1v1001708C1</fullName>
    </submittedName>
</protein>
<keyword evidence="10" id="KW-0812">Transmembrane</keyword>
<reference evidence="13" key="1">
    <citation type="submission" date="2023-03" db="EMBL/GenBank/DDBJ databases">
        <authorList>
            <person name="Julca I."/>
        </authorList>
    </citation>
    <scope>NUCLEOTIDE SEQUENCE</scope>
</reference>
<evidence type="ECO:0000256" key="3">
    <source>
        <dbReference type="ARBA" id="ARBA00022475"/>
    </source>
</evidence>
<comment type="subcellular location">
    <subcellularLocation>
        <location evidence="1">Cell membrane</location>
        <topology evidence="1">Lipid-anchor</topology>
        <topology evidence="1">GPI-anchor</topology>
    </subcellularLocation>
</comment>
<name>A0AAV1D5U6_OLDCO</name>
<evidence type="ECO:0000256" key="8">
    <source>
        <dbReference type="ARBA" id="ARBA00023288"/>
    </source>
</evidence>
<dbReference type="FunFam" id="1.10.110.10:FF:000001">
    <property type="entry name" value="Bifunctional inhibitor/lipid-transfer protein/seed storage 2S albumin superfamily protein"/>
    <property type="match status" value="1"/>
</dbReference>
<evidence type="ECO:0000256" key="6">
    <source>
        <dbReference type="ARBA" id="ARBA00023157"/>
    </source>
</evidence>
<keyword evidence="14" id="KW-1185">Reference proteome</keyword>
<dbReference type="Gene3D" id="1.10.110.10">
    <property type="entry name" value="Plant lipid-transfer and hydrophobic proteins"/>
    <property type="match status" value="1"/>
</dbReference>
<evidence type="ECO:0000256" key="2">
    <source>
        <dbReference type="ARBA" id="ARBA00009748"/>
    </source>
</evidence>
<evidence type="ECO:0000259" key="12">
    <source>
        <dbReference type="SMART" id="SM00499"/>
    </source>
</evidence>